<organism evidence="6 7">
    <name type="scientific">Priestia iocasae</name>
    <dbReference type="NCBI Taxonomy" id="2291674"/>
    <lineage>
        <taxon>Bacteria</taxon>
        <taxon>Bacillati</taxon>
        <taxon>Bacillota</taxon>
        <taxon>Bacilli</taxon>
        <taxon>Bacillales</taxon>
        <taxon>Bacillaceae</taxon>
        <taxon>Priestia</taxon>
    </lineage>
</organism>
<evidence type="ECO:0000256" key="3">
    <source>
        <dbReference type="ARBA" id="ARBA00022989"/>
    </source>
</evidence>
<dbReference type="InterPro" id="IPR019109">
    <property type="entry name" value="MamF_MmsF"/>
</dbReference>
<evidence type="ECO:0000313" key="6">
    <source>
        <dbReference type="EMBL" id="MBM7704497.1"/>
    </source>
</evidence>
<protein>
    <recommendedName>
        <fullName evidence="8">DUF4870 domain-containing protein</fullName>
    </recommendedName>
</protein>
<evidence type="ECO:0000256" key="1">
    <source>
        <dbReference type="ARBA" id="ARBA00004141"/>
    </source>
</evidence>
<keyword evidence="7" id="KW-1185">Reference proteome</keyword>
<comment type="subcellular location">
    <subcellularLocation>
        <location evidence="1">Membrane</location>
        <topology evidence="1">Multi-pass membrane protein</topology>
    </subcellularLocation>
</comment>
<evidence type="ECO:0000256" key="2">
    <source>
        <dbReference type="ARBA" id="ARBA00022692"/>
    </source>
</evidence>
<name>A0ABS2QZQ6_9BACI</name>
<dbReference type="EMBL" id="JAFBFC010000007">
    <property type="protein sequence ID" value="MBM7704497.1"/>
    <property type="molecule type" value="Genomic_DNA"/>
</dbReference>
<dbReference type="Proteomes" id="UP000809829">
    <property type="component" value="Unassembled WGS sequence"/>
</dbReference>
<evidence type="ECO:0000256" key="5">
    <source>
        <dbReference type="SAM" id="Phobius"/>
    </source>
</evidence>
<sequence>MEPQKFIASLCYFSVFFAPFLVPIVIYFITDEREVKDHAKAALFSHLLPIILIPLFFVILLPSLHVSEGFALIWIFLSVGVSFLLSAGIVVWNVVKGIRVLGS</sequence>
<proteinExistence type="predicted"/>
<gene>
    <name evidence="6" type="ORF">JOC83_003354</name>
</gene>
<feature type="transmembrane region" description="Helical" evidence="5">
    <location>
        <begin position="41"/>
        <end position="64"/>
    </location>
</feature>
<comment type="caution">
    <text evidence="6">The sequence shown here is derived from an EMBL/GenBank/DDBJ whole genome shotgun (WGS) entry which is preliminary data.</text>
</comment>
<feature type="transmembrane region" description="Helical" evidence="5">
    <location>
        <begin position="70"/>
        <end position="95"/>
    </location>
</feature>
<dbReference type="RefSeq" id="WP_205188500.1">
    <property type="nucleotide sequence ID" value="NZ_JAFBFC010000007.1"/>
</dbReference>
<keyword evidence="2 5" id="KW-0812">Transmembrane</keyword>
<evidence type="ECO:0008006" key="8">
    <source>
        <dbReference type="Google" id="ProtNLM"/>
    </source>
</evidence>
<keyword evidence="3 5" id="KW-1133">Transmembrane helix</keyword>
<dbReference type="Pfam" id="PF09685">
    <property type="entry name" value="MamF_MmsF"/>
    <property type="match status" value="1"/>
</dbReference>
<reference evidence="6 7" key="1">
    <citation type="submission" date="2021-01" db="EMBL/GenBank/DDBJ databases">
        <title>Genomic Encyclopedia of Type Strains, Phase IV (KMG-IV): sequencing the most valuable type-strain genomes for metagenomic binning, comparative biology and taxonomic classification.</title>
        <authorList>
            <person name="Goeker M."/>
        </authorList>
    </citation>
    <scope>NUCLEOTIDE SEQUENCE [LARGE SCALE GENOMIC DNA]</scope>
    <source>
        <strain evidence="6 7">DSM 104297</strain>
    </source>
</reference>
<evidence type="ECO:0000256" key="4">
    <source>
        <dbReference type="ARBA" id="ARBA00023136"/>
    </source>
</evidence>
<keyword evidence="4 5" id="KW-0472">Membrane</keyword>
<accession>A0ABS2QZQ6</accession>
<feature type="transmembrane region" description="Helical" evidence="5">
    <location>
        <begin position="6"/>
        <end position="29"/>
    </location>
</feature>
<evidence type="ECO:0000313" key="7">
    <source>
        <dbReference type="Proteomes" id="UP000809829"/>
    </source>
</evidence>